<dbReference type="Proteomes" id="UP000887565">
    <property type="component" value="Unplaced"/>
</dbReference>
<proteinExistence type="predicted"/>
<sequence>MKNSPTTDIPDNESSILRSALLTISLKELSFEICGTRQPSNDQKFLHPSQCAILPSKKESTTIH</sequence>
<name>A0A915HEU0_ROMCU</name>
<protein>
    <submittedName>
        <fullName evidence="2">Uncharacterized protein</fullName>
    </submittedName>
</protein>
<accession>A0A915HEU0</accession>
<evidence type="ECO:0000313" key="2">
    <source>
        <dbReference type="WBParaSite" id="nRc.2.0.1.t00199-RA"/>
    </source>
</evidence>
<reference evidence="2" key="1">
    <citation type="submission" date="2022-11" db="UniProtKB">
        <authorList>
            <consortium name="WormBaseParasite"/>
        </authorList>
    </citation>
    <scope>IDENTIFICATION</scope>
</reference>
<dbReference type="WBParaSite" id="nRc.2.0.1.t00199-RA">
    <property type="protein sequence ID" value="nRc.2.0.1.t00199-RA"/>
    <property type="gene ID" value="nRc.2.0.1.g00199"/>
</dbReference>
<dbReference type="AlphaFoldDB" id="A0A915HEU0"/>
<evidence type="ECO:0000313" key="1">
    <source>
        <dbReference type="Proteomes" id="UP000887565"/>
    </source>
</evidence>
<organism evidence="1 2">
    <name type="scientific">Romanomermis culicivorax</name>
    <name type="common">Nematode worm</name>
    <dbReference type="NCBI Taxonomy" id="13658"/>
    <lineage>
        <taxon>Eukaryota</taxon>
        <taxon>Metazoa</taxon>
        <taxon>Ecdysozoa</taxon>
        <taxon>Nematoda</taxon>
        <taxon>Enoplea</taxon>
        <taxon>Dorylaimia</taxon>
        <taxon>Mermithida</taxon>
        <taxon>Mermithoidea</taxon>
        <taxon>Mermithidae</taxon>
        <taxon>Romanomermis</taxon>
    </lineage>
</organism>
<keyword evidence="1" id="KW-1185">Reference proteome</keyword>